<dbReference type="GO" id="GO:0008379">
    <property type="term" value="F:thioredoxin peroxidase activity"/>
    <property type="evidence" value="ECO:0007669"/>
    <property type="project" value="TreeGrafter"/>
</dbReference>
<evidence type="ECO:0000256" key="3">
    <source>
        <dbReference type="ARBA" id="ARBA00013017"/>
    </source>
</evidence>
<evidence type="ECO:0000256" key="12">
    <source>
        <dbReference type="ARBA" id="ARBA00049091"/>
    </source>
</evidence>
<evidence type="ECO:0000256" key="9">
    <source>
        <dbReference type="ARBA" id="ARBA00032824"/>
    </source>
</evidence>
<dbReference type="InterPro" id="IPR036249">
    <property type="entry name" value="Thioredoxin-like_sf"/>
</dbReference>
<dbReference type="Proteomes" id="UP000243207">
    <property type="component" value="Chromosome I"/>
</dbReference>
<evidence type="ECO:0000256" key="1">
    <source>
        <dbReference type="ARBA" id="ARBA00003330"/>
    </source>
</evidence>
<dbReference type="GO" id="GO:0045454">
    <property type="term" value="P:cell redox homeostasis"/>
    <property type="evidence" value="ECO:0007669"/>
    <property type="project" value="TreeGrafter"/>
</dbReference>
<dbReference type="PROSITE" id="PS51352">
    <property type="entry name" value="THIOREDOXIN_2"/>
    <property type="match status" value="1"/>
</dbReference>
<dbReference type="GO" id="GO:0005737">
    <property type="term" value="C:cytoplasm"/>
    <property type="evidence" value="ECO:0007669"/>
    <property type="project" value="TreeGrafter"/>
</dbReference>
<evidence type="ECO:0000313" key="15">
    <source>
        <dbReference type="EMBL" id="SDS70935.1"/>
    </source>
</evidence>
<evidence type="ECO:0000256" key="4">
    <source>
        <dbReference type="ARBA" id="ARBA00022559"/>
    </source>
</evidence>
<evidence type="ECO:0000256" key="5">
    <source>
        <dbReference type="ARBA" id="ARBA00022862"/>
    </source>
</evidence>
<dbReference type="GO" id="GO:0034599">
    <property type="term" value="P:cellular response to oxidative stress"/>
    <property type="evidence" value="ECO:0007669"/>
    <property type="project" value="TreeGrafter"/>
</dbReference>
<name>A0A1H1UEM5_9GAMM</name>
<dbReference type="RefSeq" id="WP_093394062.1">
    <property type="nucleotide sequence ID" value="NZ_LT629736.1"/>
</dbReference>
<dbReference type="InterPro" id="IPR050924">
    <property type="entry name" value="Peroxiredoxin_BCP/PrxQ"/>
</dbReference>
<sequence length="155" mass="17466">MSIELGSTVPNFTAQATSGQTINLAELAGKQVVLYFYPKDNTPGCTTEGQAFRDLYREFEDAGALVFGVSKDSLRTHENFKQKQAFPFELISDSDESLCRLFDVIRLKQMYGKQYEGIERSTFVIDAQGVLRHEWRKVKVPGHVDQVLEAVRALA</sequence>
<keyword evidence="7" id="KW-1015">Disulfide bond</keyword>
<dbReference type="EC" id="1.11.1.24" evidence="3"/>
<evidence type="ECO:0000256" key="10">
    <source>
        <dbReference type="ARBA" id="ARBA00038489"/>
    </source>
</evidence>
<evidence type="ECO:0000256" key="6">
    <source>
        <dbReference type="ARBA" id="ARBA00023002"/>
    </source>
</evidence>
<evidence type="ECO:0000259" key="14">
    <source>
        <dbReference type="PROSITE" id="PS51352"/>
    </source>
</evidence>
<comment type="similarity">
    <text evidence="10">Belongs to the peroxiredoxin family. BCP/PrxQ subfamily.</text>
</comment>
<dbReference type="SUPFAM" id="SSF52833">
    <property type="entry name" value="Thioredoxin-like"/>
    <property type="match status" value="1"/>
</dbReference>
<dbReference type="STRING" id="487184.SAMN05216421_2034"/>
<keyword evidence="8" id="KW-0676">Redox-active center</keyword>
<dbReference type="InterPro" id="IPR000866">
    <property type="entry name" value="AhpC/TSA"/>
</dbReference>
<dbReference type="AlphaFoldDB" id="A0A1H1UEM5"/>
<dbReference type="PIRSF" id="PIRSF000239">
    <property type="entry name" value="AHPC"/>
    <property type="match status" value="1"/>
</dbReference>
<feature type="active site" description="Cysteine sulfenic acid (-SOH) intermediate; for peroxidase activity" evidence="13">
    <location>
        <position position="45"/>
    </location>
</feature>
<evidence type="ECO:0000256" key="13">
    <source>
        <dbReference type="PIRSR" id="PIRSR000239-1"/>
    </source>
</evidence>
<proteinExistence type="inferred from homology"/>
<keyword evidence="16" id="KW-1185">Reference proteome</keyword>
<comment type="function">
    <text evidence="1">Thiol-specific peroxidase that catalyzes the reduction of hydrogen peroxide and organic hydroperoxides to water and alcohols, respectively. Plays a role in cell protection against oxidative stress by detoxifying peroxides and as sensor of hydrogen peroxide-mediated signaling events.</text>
</comment>
<dbReference type="InterPro" id="IPR013766">
    <property type="entry name" value="Thioredoxin_domain"/>
</dbReference>
<gene>
    <name evidence="15" type="ORF">SAMN05216421_2034</name>
</gene>
<keyword evidence="6" id="KW-0560">Oxidoreductase</keyword>
<reference evidence="16" key="1">
    <citation type="submission" date="2016-10" db="EMBL/GenBank/DDBJ databases">
        <authorList>
            <person name="Varghese N."/>
            <person name="Submissions S."/>
        </authorList>
    </citation>
    <scope>NUCLEOTIDE SEQUENCE [LARGE SCALE GENOMIC DNA]</scope>
    <source>
        <strain evidence="16">NRRL B-51270</strain>
    </source>
</reference>
<evidence type="ECO:0000256" key="2">
    <source>
        <dbReference type="ARBA" id="ARBA00011245"/>
    </source>
</evidence>
<dbReference type="EMBL" id="LT629736">
    <property type="protein sequence ID" value="SDS70935.1"/>
    <property type="molecule type" value="Genomic_DNA"/>
</dbReference>
<dbReference type="PANTHER" id="PTHR42801:SF4">
    <property type="entry name" value="AHPC_TSA FAMILY PROTEIN"/>
    <property type="match status" value="1"/>
</dbReference>
<keyword evidence="5" id="KW-0049">Antioxidant</keyword>
<accession>A0A1H1UEM5</accession>
<dbReference type="Gene3D" id="3.40.30.10">
    <property type="entry name" value="Glutaredoxin"/>
    <property type="match status" value="1"/>
</dbReference>
<organism evidence="15 16">
    <name type="scientific">Halopseudomonas xinjiangensis</name>
    <dbReference type="NCBI Taxonomy" id="487184"/>
    <lineage>
        <taxon>Bacteria</taxon>
        <taxon>Pseudomonadati</taxon>
        <taxon>Pseudomonadota</taxon>
        <taxon>Gammaproteobacteria</taxon>
        <taxon>Pseudomonadales</taxon>
        <taxon>Pseudomonadaceae</taxon>
        <taxon>Halopseudomonas</taxon>
    </lineage>
</organism>
<keyword evidence="4" id="KW-0575">Peroxidase</keyword>
<dbReference type="Pfam" id="PF00578">
    <property type="entry name" value="AhpC-TSA"/>
    <property type="match status" value="1"/>
</dbReference>
<dbReference type="InterPro" id="IPR024706">
    <property type="entry name" value="Peroxiredoxin_AhpC-typ"/>
</dbReference>
<evidence type="ECO:0000256" key="11">
    <source>
        <dbReference type="ARBA" id="ARBA00042639"/>
    </source>
</evidence>
<feature type="domain" description="Thioredoxin" evidence="14">
    <location>
        <begin position="3"/>
        <end position="155"/>
    </location>
</feature>
<dbReference type="FunFam" id="3.40.30.10:FF:000007">
    <property type="entry name" value="Thioredoxin-dependent thiol peroxidase"/>
    <property type="match status" value="1"/>
</dbReference>
<dbReference type="CDD" id="cd03017">
    <property type="entry name" value="PRX_BCP"/>
    <property type="match status" value="1"/>
</dbReference>
<dbReference type="OrthoDB" id="9812811at2"/>
<dbReference type="PANTHER" id="PTHR42801">
    <property type="entry name" value="THIOREDOXIN-DEPENDENT PEROXIDE REDUCTASE"/>
    <property type="match status" value="1"/>
</dbReference>
<protein>
    <recommendedName>
        <fullName evidence="3">thioredoxin-dependent peroxiredoxin</fullName>
        <ecNumber evidence="3">1.11.1.24</ecNumber>
    </recommendedName>
    <alternativeName>
        <fullName evidence="9">Thioredoxin peroxidase</fullName>
    </alternativeName>
    <alternativeName>
        <fullName evidence="11">Thioredoxin-dependent peroxiredoxin Bcp</fullName>
    </alternativeName>
</protein>
<evidence type="ECO:0000256" key="7">
    <source>
        <dbReference type="ARBA" id="ARBA00023157"/>
    </source>
</evidence>
<comment type="subunit">
    <text evidence="2">Monomer.</text>
</comment>
<comment type="catalytic activity">
    <reaction evidence="12">
        <text>a hydroperoxide + [thioredoxin]-dithiol = an alcohol + [thioredoxin]-disulfide + H2O</text>
        <dbReference type="Rhea" id="RHEA:62620"/>
        <dbReference type="Rhea" id="RHEA-COMP:10698"/>
        <dbReference type="Rhea" id="RHEA-COMP:10700"/>
        <dbReference type="ChEBI" id="CHEBI:15377"/>
        <dbReference type="ChEBI" id="CHEBI:29950"/>
        <dbReference type="ChEBI" id="CHEBI:30879"/>
        <dbReference type="ChEBI" id="CHEBI:35924"/>
        <dbReference type="ChEBI" id="CHEBI:50058"/>
        <dbReference type="EC" id="1.11.1.24"/>
    </reaction>
</comment>
<evidence type="ECO:0000256" key="8">
    <source>
        <dbReference type="ARBA" id="ARBA00023284"/>
    </source>
</evidence>
<evidence type="ECO:0000313" key="16">
    <source>
        <dbReference type="Proteomes" id="UP000243207"/>
    </source>
</evidence>